<keyword evidence="2" id="KW-1185">Reference proteome</keyword>
<dbReference type="Proteomes" id="UP000663879">
    <property type="component" value="Unassembled WGS sequence"/>
</dbReference>
<dbReference type="AlphaFoldDB" id="A0A814JPW5"/>
<name>A0A814JPW5_9BILA</name>
<proteinExistence type="predicted"/>
<evidence type="ECO:0000313" key="2">
    <source>
        <dbReference type="Proteomes" id="UP000663879"/>
    </source>
</evidence>
<dbReference type="OrthoDB" id="10014409at2759"/>
<evidence type="ECO:0000313" key="1">
    <source>
        <dbReference type="EMBL" id="CAF1040969.1"/>
    </source>
</evidence>
<dbReference type="EMBL" id="CAJNOC010005046">
    <property type="protein sequence ID" value="CAF1040969.1"/>
    <property type="molecule type" value="Genomic_DNA"/>
</dbReference>
<organism evidence="1 2">
    <name type="scientific">Brachionus calyciflorus</name>
    <dbReference type="NCBI Taxonomy" id="104777"/>
    <lineage>
        <taxon>Eukaryota</taxon>
        <taxon>Metazoa</taxon>
        <taxon>Spiralia</taxon>
        <taxon>Gnathifera</taxon>
        <taxon>Rotifera</taxon>
        <taxon>Eurotatoria</taxon>
        <taxon>Monogononta</taxon>
        <taxon>Pseudotrocha</taxon>
        <taxon>Ploima</taxon>
        <taxon>Brachionidae</taxon>
        <taxon>Brachionus</taxon>
    </lineage>
</organism>
<accession>A0A814JPW5</accession>
<gene>
    <name evidence="1" type="ORF">OXX778_LOCUS18347</name>
</gene>
<comment type="caution">
    <text evidence="1">The sequence shown here is derived from an EMBL/GenBank/DDBJ whole genome shotgun (WGS) entry which is preliminary data.</text>
</comment>
<sequence length="96" mass="11307">MEFNQKVKRLAKDQKDDSWHQDIKLYGGNIQRNVDVKYHGVQICQDNKNEVHIKKRRHISFGSLGKLKTLGILSDEMHPNMKGQNLHKTSYSYLRQ</sequence>
<reference evidence="1" key="1">
    <citation type="submission" date="2021-02" db="EMBL/GenBank/DDBJ databases">
        <authorList>
            <person name="Nowell W R."/>
        </authorList>
    </citation>
    <scope>NUCLEOTIDE SEQUENCE</scope>
    <source>
        <strain evidence="1">Ploen Becks lab</strain>
    </source>
</reference>
<protein>
    <submittedName>
        <fullName evidence="1">Uncharacterized protein</fullName>
    </submittedName>
</protein>